<dbReference type="Pfam" id="PF00485">
    <property type="entry name" value="PRK"/>
    <property type="match status" value="1"/>
</dbReference>
<dbReference type="EMBL" id="BAAACW010000128">
    <property type="protein sequence ID" value="GAA0367999.1"/>
    <property type="molecule type" value="Genomic_DNA"/>
</dbReference>
<proteinExistence type="predicted"/>
<dbReference type="RefSeq" id="WP_343756226.1">
    <property type="nucleotide sequence ID" value="NZ_BAAACW010000128.1"/>
</dbReference>
<organism evidence="2 3">
    <name type="scientific">Alkalibacterium iburiense</name>
    <dbReference type="NCBI Taxonomy" id="290589"/>
    <lineage>
        <taxon>Bacteria</taxon>
        <taxon>Bacillati</taxon>
        <taxon>Bacillota</taxon>
        <taxon>Bacilli</taxon>
        <taxon>Lactobacillales</taxon>
        <taxon>Carnobacteriaceae</taxon>
        <taxon>Alkalibacterium</taxon>
    </lineage>
</organism>
<dbReference type="InterPro" id="IPR006083">
    <property type="entry name" value="PRK/URK"/>
</dbReference>
<feature type="domain" description="Phosphoribulokinase/uridine kinase" evidence="1">
    <location>
        <begin position="20"/>
        <end position="201"/>
    </location>
</feature>
<sequence length="213" mass="24697">MEKLIHAIQKKVDSSENRLMIGISGHGASGKTTFTQELINGLGKEKVAYLNTDPYILSSDVRKYSLIPYSCEGIDYKYKMTACHPAAHAVSILERDLRVLKEGKDFLSITNHYVTGQWIAPKKVTIVEGMSTAFVNLNLFDLTLYFYTDSDTELERRLERDISERGTKKEYLIDSHQHRRIQYDVFMHPYSRNFDIVIQNSNQEYRIEKNTLF</sequence>
<dbReference type="PRINTS" id="PR00988">
    <property type="entry name" value="URIDINKINASE"/>
</dbReference>
<comment type="caution">
    <text evidence="2">The sequence shown here is derived from an EMBL/GenBank/DDBJ whole genome shotgun (WGS) entry which is preliminary data.</text>
</comment>
<dbReference type="PANTHER" id="PTHR10285">
    <property type="entry name" value="URIDINE KINASE"/>
    <property type="match status" value="1"/>
</dbReference>
<gene>
    <name evidence="2" type="ORF">GCM10008932_19810</name>
</gene>
<evidence type="ECO:0000313" key="3">
    <source>
        <dbReference type="Proteomes" id="UP001501166"/>
    </source>
</evidence>
<evidence type="ECO:0000313" key="2">
    <source>
        <dbReference type="EMBL" id="GAA0367999.1"/>
    </source>
</evidence>
<name>A0ABN0XML6_9LACT</name>
<evidence type="ECO:0000259" key="1">
    <source>
        <dbReference type="Pfam" id="PF00485"/>
    </source>
</evidence>
<dbReference type="SUPFAM" id="SSF52540">
    <property type="entry name" value="P-loop containing nucleoside triphosphate hydrolases"/>
    <property type="match status" value="1"/>
</dbReference>
<dbReference type="Proteomes" id="UP001501166">
    <property type="component" value="Unassembled WGS sequence"/>
</dbReference>
<keyword evidence="3" id="KW-1185">Reference proteome</keyword>
<reference evidence="2 3" key="1">
    <citation type="journal article" date="2019" name="Int. J. Syst. Evol. Microbiol.">
        <title>The Global Catalogue of Microorganisms (GCM) 10K type strain sequencing project: providing services to taxonomists for standard genome sequencing and annotation.</title>
        <authorList>
            <consortium name="The Broad Institute Genomics Platform"/>
            <consortium name="The Broad Institute Genome Sequencing Center for Infectious Disease"/>
            <person name="Wu L."/>
            <person name="Ma J."/>
        </authorList>
    </citation>
    <scope>NUCLEOTIDE SEQUENCE [LARGE SCALE GENOMIC DNA]</scope>
    <source>
        <strain evidence="2 3">JCM 12662</strain>
    </source>
</reference>
<dbReference type="Gene3D" id="3.40.50.300">
    <property type="entry name" value="P-loop containing nucleotide triphosphate hydrolases"/>
    <property type="match status" value="1"/>
</dbReference>
<protein>
    <submittedName>
        <fullName evidence="2">Phosphoribulokinase</fullName>
    </submittedName>
</protein>
<accession>A0ABN0XML6</accession>
<dbReference type="InterPro" id="IPR027417">
    <property type="entry name" value="P-loop_NTPase"/>
</dbReference>